<accession>A0ACA9NVG1</accession>
<comment type="caution">
    <text evidence="1">The sequence shown here is derived from an EMBL/GenBank/DDBJ whole genome shotgun (WGS) entry which is preliminary data.</text>
</comment>
<feature type="non-terminal residue" evidence="1">
    <location>
        <position position="1"/>
    </location>
</feature>
<sequence>KKANEKVNEQADHQIDCDMERNDLTIRKMEYEITALGYTIQSKLLNCQNYGIPTSRERFILIATAPDEVTPNWPEWTHGTDDGLLPLVTIRDALSEQNYPHVSARCRQLQTHGDYAHPAIPDLQNHCFCSRRSVLSWGPNTIGDIDKPICIRELATLSSFPVGSPAIVETSLTLVQVGNAVPPKLAEVVARQIMEAITIRARKIPYGSRAMGISFEDMPIQSDSETDGDVAGRKRGRESDDDGQHRPQKRTK</sequence>
<proteinExistence type="predicted"/>
<reference evidence="1" key="1">
    <citation type="submission" date="2021-06" db="EMBL/GenBank/DDBJ databases">
        <authorList>
            <person name="Kallberg Y."/>
            <person name="Tangrot J."/>
            <person name="Rosling A."/>
        </authorList>
    </citation>
    <scope>NUCLEOTIDE SEQUENCE</scope>
    <source>
        <strain evidence="1">CL356</strain>
    </source>
</reference>
<gene>
    <name evidence="1" type="ORF">ACOLOM_LOCUS8940</name>
</gene>
<dbReference type="Proteomes" id="UP000789525">
    <property type="component" value="Unassembled WGS sequence"/>
</dbReference>
<dbReference type="EMBL" id="CAJVPT010024475">
    <property type="protein sequence ID" value="CAG8670698.1"/>
    <property type="molecule type" value="Genomic_DNA"/>
</dbReference>
<protein>
    <submittedName>
        <fullName evidence="1">5899_t:CDS:1</fullName>
    </submittedName>
</protein>
<evidence type="ECO:0000313" key="1">
    <source>
        <dbReference type="EMBL" id="CAG8670698.1"/>
    </source>
</evidence>
<organism evidence="1 2">
    <name type="scientific">Acaulospora colombiana</name>
    <dbReference type="NCBI Taxonomy" id="27376"/>
    <lineage>
        <taxon>Eukaryota</taxon>
        <taxon>Fungi</taxon>
        <taxon>Fungi incertae sedis</taxon>
        <taxon>Mucoromycota</taxon>
        <taxon>Glomeromycotina</taxon>
        <taxon>Glomeromycetes</taxon>
        <taxon>Diversisporales</taxon>
        <taxon>Acaulosporaceae</taxon>
        <taxon>Acaulospora</taxon>
    </lineage>
</organism>
<keyword evidence="2" id="KW-1185">Reference proteome</keyword>
<evidence type="ECO:0000313" key="2">
    <source>
        <dbReference type="Proteomes" id="UP000789525"/>
    </source>
</evidence>
<name>A0ACA9NVG1_9GLOM</name>